<dbReference type="OrthoDB" id="2433906at2759"/>
<dbReference type="Proteomes" id="UP000726737">
    <property type="component" value="Unassembled WGS sequence"/>
</dbReference>
<feature type="non-terminal residue" evidence="1">
    <location>
        <position position="1"/>
    </location>
</feature>
<evidence type="ECO:0000313" key="1">
    <source>
        <dbReference type="EMBL" id="KAG0250467.1"/>
    </source>
</evidence>
<proteinExistence type="predicted"/>
<dbReference type="EMBL" id="JAAAJA010000683">
    <property type="protein sequence ID" value="KAG0250467.1"/>
    <property type="molecule type" value="Genomic_DNA"/>
</dbReference>
<dbReference type="AlphaFoldDB" id="A0A9P6PQB2"/>
<keyword evidence="2" id="KW-1185">Reference proteome</keyword>
<gene>
    <name evidence="1" type="ORF">BG011_008324</name>
</gene>
<name>A0A9P6PQB2_9FUNG</name>
<comment type="caution">
    <text evidence="1">The sequence shown here is derived from an EMBL/GenBank/DDBJ whole genome shotgun (WGS) entry which is preliminary data.</text>
</comment>
<accession>A0A9P6PQB2</accession>
<reference evidence="1" key="1">
    <citation type="journal article" date="2020" name="Fungal Divers.">
        <title>Resolving the Mortierellaceae phylogeny through synthesis of multi-gene phylogenetics and phylogenomics.</title>
        <authorList>
            <person name="Vandepol N."/>
            <person name="Liber J."/>
            <person name="Desiro A."/>
            <person name="Na H."/>
            <person name="Kennedy M."/>
            <person name="Barry K."/>
            <person name="Grigoriev I.V."/>
            <person name="Miller A.N."/>
            <person name="O'Donnell K."/>
            <person name="Stajich J.E."/>
            <person name="Bonito G."/>
        </authorList>
    </citation>
    <scope>NUCLEOTIDE SEQUENCE</scope>
    <source>
        <strain evidence="1">KOD948</strain>
    </source>
</reference>
<sequence length="208" mass="23170">DNDIIMKKPRDATTLAPVFTPASAPVPARAIAIVIEPASVTPTATPTAPAPEKAIYCSLAVKHMAVYQPTFKFRRWVEGRKNIVPTDSPESISNLEYGLPALRGEGASVINYVEELEKVEERLDTFYNGDNMRYKRHKWDAMRAPDTKYAAISNSLLKVVGGNIGQQREDANKVVIAVGLDQFSTKTRFSSLHELFLSFFVQKIRMPD</sequence>
<organism evidence="1 2">
    <name type="scientific">Mortierella polycephala</name>
    <dbReference type="NCBI Taxonomy" id="41804"/>
    <lineage>
        <taxon>Eukaryota</taxon>
        <taxon>Fungi</taxon>
        <taxon>Fungi incertae sedis</taxon>
        <taxon>Mucoromycota</taxon>
        <taxon>Mortierellomycotina</taxon>
        <taxon>Mortierellomycetes</taxon>
        <taxon>Mortierellales</taxon>
        <taxon>Mortierellaceae</taxon>
        <taxon>Mortierella</taxon>
    </lineage>
</organism>
<evidence type="ECO:0000313" key="2">
    <source>
        <dbReference type="Proteomes" id="UP000726737"/>
    </source>
</evidence>
<protein>
    <submittedName>
        <fullName evidence="1">Uncharacterized protein</fullName>
    </submittedName>
</protein>